<protein>
    <submittedName>
        <fullName evidence="1">Uncharacterized protein</fullName>
    </submittedName>
</protein>
<dbReference type="AlphaFoldDB" id="A0AAW1JCD2"/>
<dbReference type="EMBL" id="JASPKY010000432">
    <property type="protein sequence ID" value="KAK9700705.1"/>
    <property type="molecule type" value="Genomic_DNA"/>
</dbReference>
<dbReference type="Proteomes" id="UP001458880">
    <property type="component" value="Unassembled WGS sequence"/>
</dbReference>
<proteinExistence type="predicted"/>
<evidence type="ECO:0000313" key="2">
    <source>
        <dbReference type="Proteomes" id="UP001458880"/>
    </source>
</evidence>
<comment type="caution">
    <text evidence="1">The sequence shown here is derived from an EMBL/GenBank/DDBJ whole genome shotgun (WGS) entry which is preliminary data.</text>
</comment>
<name>A0AAW1JCD2_POPJA</name>
<sequence length="146" mass="16409">MDGSMCSQNNGGCGEPNWEIRSLSSLRNFVQSRDSKTNLKSVPKMTQLYFISLWKSVYDILSLLVDDQVTFRAIADTGTLLFELGDVGKQFFVRRDESEDSLVSAAAAYNNATLVDTSPDKNGNPNMKCDFQCKLYVIPIQIFFVR</sequence>
<gene>
    <name evidence="1" type="ORF">QE152_g31085</name>
</gene>
<reference evidence="1 2" key="1">
    <citation type="journal article" date="2024" name="BMC Genomics">
        <title>De novo assembly and annotation of Popillia japonica's genome with initial clues to its potential as an invasive pest.</title>
        <authorList>
            <person name="Cucini C."/>
            <person name="Boschi S."/>
            <person name="Funari R."/>
            <person name="Cardaioli E."/>
            <person name="Iannotti N."/>
            <person name="Marturano G."/>
            <person name="Paoli F."/>
            <person name="Bruttini M."/>
            <person name="Carapelli A."/>
            <person name="Frati F."/>
            <person name="Nardi F."/>
        </authorList>
    </citation>
    <scope>NUCLEOTIDE SEQUENCE [LARGE SCALE GENOMIC DNA]</scope>
    <source>
        <strain evidence="1">DMR45628</strain>
    </source>
</reference>
<keyword evidence="2" id="KW-1185">Reference proteome</keyword>
<accession>A0AAW1JCD2</accession>
<evidence type="ECO:0000313" key="1">
    <source>
        <dbReference type="EMBL" id="KAK9700705.1"/>
    </source>
</evidence>
<organism evidence="1 2">
    <name type="scientific">Popillia japonica</name>
    <name type="common">Japanese beetle</name>
    <dbReference type="NCBI Taxonomy" id="7064"/>
    <lineage>
        <taxon>Eukaryota</taxon>
        <taxon>Metazoa</taxon>
        <taxon>Ecdysozoa</taxon>
        <taxon>Arthropoda</taxon>
        <taxon>Hexapoda</taxon>
        <taxon>Insecta</taxon>
        <taxon>Pterygota</taxon>
        <taxon>Neoptera</taxon>
        <taxon>Endopterygota</taxon>
        <taxon>Coleoptera</taxon>
        <taxon>Polyphaga</taxon>
        <taxon>Scarabaeiformia</taxon>
        <taxon>Scarabaeidae</taxon>
        <taxon>Rutelinae</taxon>
        <taxon>Popillia</taxon>
    </lineage>
</organism>